<evidence type="ECO:0000313" key="1">
    <source>
        <dbReference type="EMBL" id="MBB4026823.1"/>
    </source>
</evidence>
<sequence>MSTRASIVLKLKDEDIGKKMKFEPSRLPLGITCDMAGVDKVEWVELSKRYIMIYHNYDSYPSGMGVYLYYIYNDYDKIINLLLGGNVSSILGTMLMQYICYPDGVWTDEKPIVYDEMPEKEEDYIYLFENGIWYLKSNRYPEWVDLEMVLRAERDKLLNE</sequence>
<evidence type="ECO:0000313" key="2">
    <source>
        <dbReference type="Proteomes" id="UP000546007"/>
    </source>
</evidence>
<keyword evidence="2" id="KW-1185">Reference proteome</keyword>
<gene>
    <name evidence="1" type="ORF">GGR14_002624</name>
</gene>
<accession>A0A7W6HYK7</accession>
<dbReference type="Proteomes" id="UP000546007">
    <property type="component" value="Unassembled WGS sequence"/>
</dbReference>
<protein>
    <submittedName>
        <fullName evidence="1">Uncharacterized protein</fullName>
    </submittedName>
</protein>
<reference evidence="1 2" key="1">
    <citation type="submission" date="2020-08" db="EMBL/GenBank/DDBJ databases">
        <title>Genomic Encyclopedia of Type Strains, Phase IV (KMG-IV): sequencing the most valuable type-strain genomes for metagenomic binning, comparative biology and taxonomic classification.</title>
        <authorList>
            <person name="Goeker M."/>
        </authorList>
    </citation>
    <scope>NUCLEOTIDE SEQUENCE [LARGE SCALE GENOMIC DNA]</scope>
    <source>
        <strain evidence="1 2">DSM 105721</strain>
    </source>
</reference>
<dbReference type="GeneID" id="93102704"/>
<comment type="caution">
    <text evidence="1">The sequence shown here is derived from an EMBL/GenBank/DDBJ whole genome shotgun (WGS) entry which is preliminary data.</text>
</comment>
<proteinExistence type="predicted"/>
<organism evidence="1 2">
    <name type="scientific">Butyricimonas faecihominis</name>
    <dbReference type="NCBI Taxonomy" id="1472416"/>
    <lineage>
        <taxon>Bacteria</taxon>
        <taxon>Pseudomonadati</taxon>
        <taxon>Bacteroidota</taxon>
        <taxon>Bacteroidia</taxon>
        <taxon>Bacteroidales</taxon>
        <taxon>Odoribacteraceae</taxon>
        <taxon>Butyricimonas</taxon>
    </lineage>
</organism>
<dbReference type="EMBL" id="JACIES010000006">
    <property type="protein sequence ID" value="MBB4026823.1"/>
    <property type="molecule type" value="Genomic_DNA"/>
</dbReference>
<dbReference type="RefSeq" id="WP_151411727.1">
    <property type="nucleotide sequence ID" value="NZ_AP028155.1"/>
</dbReference>
<dbReference type="AlphaFoldDB" id="A0A7W6HYK7"/>
<name>A0A7W6HYK7_9BACT</name>